<reference evidence="5" key="1">
    <citation type="journal article" date="2014" name="Proc. Natl. Acad. Sci. U.S.A.">
        <title>Extensive sampling of basidiomycete genomes demonstrates inadequacy of the white-rot/brown-rot paradigm for wood decay fungi.</title>
        <authorList>
            <person name="Riley R."/>
            <person name="Salamov A.A."/>
            <person name="Brown D.W."/>
            <person name="Nagy L.G."/>
            <person name="Floudas D."/>
            <person name="Held B.W."/>
            <person name="Levasseur A."/>
            <person name="Lombard V."/>
            <person name="Morin E."/>
            <person name="Otillar R."/>
            <person name="Lindquist E.A."/>
            <person name="Sun H."/>
            <person name="LaButti K.M."/>
            <person name="Schmutz J."/>
            <person name="Jabbour D."/>
            <person name="Luo H."/>
            <person name="Baker S.E."/>
            <person name="Pisabarro A.G."/>
            <person name="Walton J.D."/>
            <person name="Blanchette R.A."/>
            <person name="Henrissat B."/>
            <person name="Martin F."/>
            <person name="Cullen D."/>
            <person name="Hibbett D.S."/>
            <person name="Grigoriev I.V."/>
        </authorList>
    </citation>
    <scope>NUCLEOTIDE SEQUENCE [LARGE SCALE GENOMIC DNA]</scope>
    <source>
        <strain evidence="5">PC15</strain>
    </source>
</reference>
<dbReference type="STRING" id="1137138.A0A067P0I7"/>
<protein>
    <recommendedName>
        <fullName evidence="3">FAD dependent oxidoreductase domain-containing protein</fullName>
    </recommendedName>
</protein>
<dbReference type="Gene3D" id="3.30.9.10">
    <property type="entry name" value="D-Amino Acid Oxidase, subunit A, domain 2"/>
    <property type="match status" value="1"/>
</dbReference>
<evidence type="ECO:0000313" key="5">
    <source>
        <dbReference type="Proteomes" id="UP000027073"/>
    </source>
</evidence>
<keyword evidence="2" id="KW-0812">Transmembrane</keyword>
<evidence type="ECO:0000256" key="2">
    <source>
        <dbReference type="SAM" id="Phobius"/>
    </source>
</evidence>
<dbReference type="SUPFAM" id="SSF51905">
    <property type="entry name" value="FAD/NAD(P)-binding domain"/>
    <property type="match status" value="1"/>
</dbReference>
<dbReference type="Pfam" id="PF01266">
    <property type="entry name" value="DAO"/>
    <property type="match status" value="1"/>
</dbReference>
<dbReference type="GO" id="GO:0042147">
    <property type="term" value="P:retrograde transport, endosome to Golgi"/>
    <property type="evidence" value="ECO:0007669"/>
    <property type="project" value="TreeGrafter"/>
</dbReference>
<feature type="region of interest" description="Disordered" evidence="1">
    <location>
        <begin position="100"/>
        <end position="119"/>
    </location>
</feature>
<dbReference type="PANTHER" id="PTHR13847:SF185">
    <property type="entry name" value="FAD DEPENDENT OXIDOREDUCTASE SUPERFAMILY (AFU_ORTHOLOGUE AFUA_3G02360)"/>
    <property type="match status" value="1"/>
</dbReference>
<dbReference type="InterPro" id="IPR006076">
    <property type="entry name" value="FAD-dep_OxRdtase"/>
</dbReference>
<evidence type="ECO:0000259" key="3">
    <source>
        <dbReference type="Pfam" id="PF01266"/>
    </source>
</evidence>
<evidence type="ECO:0000313" key="4">
    <source>
        <dbReference type="EMBL" id="KDQ32760.1"/>
    </source>
</evidence>
<organism evidence="4 5">
    <name type="scientific">Pleurotus ostreatus (strain PC15)</name>
    <name type="common">Oyster mushroom</name>
    <dbReference type="NCBI Taxonomy" id="1137138"/>
    <lineage>
        <taxon>Eukaryota</taxon>
        <taxon>Fungi</taxon>
        <taxon>Dikarya</taxon>
        <taxon>Basidiomycota</taxon>
        <taxon>Agaricomycotina</taxon>
        <taxon>Agaricomycetes</taxon>
        <taxon>Agaricomycetidae</taxon>
        <taxon>Agaricales</taxon>
        <taxon>Pleurotineae</taxon>
        <taxon>Pleurotaceae</taxon>
        <taxon>Pleurotus</taxon>
    </lineage>
</organism>
<dbReference type="GO" id="GO:0005770">
    <property type="term" value="C:late endosome"/>
    <property type="evidence" value="ECO:0007669"/>
    <property type="project" value="TreeGrafter"/>
</dbReference>
<dbReference type="PROSITE" id="PS51257">
    <property type="entry name" value="PROKAR_LIPOPROTEIN"/>
    <property type="match status" value="1"/>
</dbReference>
<dbReference type="PANTHER" id="PTHR13847">
    <property type="entry name" value="SARCOSINE DEHYDROGENASE-RELATED"/>
    <property type="match status" value="1"/>
</dbReference>
<keyword evidence="2" id="KW-1133">Transmembrane helix</keyword>
<dbReference type="Gene3D" id="3.50.50.60">
    <property type="entry name" value="FAD/NAD(P)-binding domain"/>
    <property type="match status" value="1"/>
</dbReference>
<evidence type="ECO:0000256" key="1">
    <source>
        <dbReference type="SAM" id="MobiDB-lite"/>
    </source>
</evidence>
<dbReference type="InParanoid" id="A0A067P0I7"/>
<gene>
    <name evidence="4" type="ORF">PLEOSDRAFT_1033055</name>
</gene>
<accession>A0A067P0I7</accession>
<sequence length="413" mass="44665">MRETTARHVVIIGGGIMGCTTAFYVTHGKRPKGTTVTVIEPSTKGVAQGASGKAGGLVAKWAYPKDLVEDSFEEHERLAEEYGGEERWGWRYVNCGSWEGKSESANTNPNTAPEGTKKKDLHKTAELDAVLAEIFAQPREKKGMPEDLDWVKEELSGHYTPMAELYDTAQVFPYEFTTSMMNLAMEEGATLISGRVTTINKADGQVTGVTYIDNETKQPTTISATDVVLCAGAWSSSLVPELPISSTRAHSIIIYAKEDVELSPYVLFTEIMLPSGETVTPEIYGRPNGEVYVCGPGDDFPLPATVDEVEVHKPACQSLWDSVTGISKELREGTLEFEQACYLPLLDVASGPVVGELSKVAKKLWVATGHSCWGICNAPGTARILRNGIMGDSLPRAASSLRPSKVLPGMGDD</sequence>
<name>A0A067P0I7_PLEO1</name>
<dbReference type="EMBL" id="KL198004">
    <property type="protein sequence ID" value="KDQ32760.1"/>
    <property type="molecule type" value="Genomic_DNA"/>
</dbReference>
<dbReference type="InterPro" id="IPR036188">
    <property type="entry name" value="FAD/NAD-bd_sf"/>
</dbReference>
<dbReference type="FunCoup" id="A0A067P0I7">
    <property type="interactions" value="54"/>
</dbReference>
<keyword evidence="2" id="KW-0472">Membrane</keyword>
<dbReference type="AlphaFoldDB" id="A0A067P0I7"/>
<dbReference type="GO" id="GO:0005829">
    <property type="term" value="C:cytosol"/>
    <property type="evidence" value="ECO:0007669"/>
    <property type="project" value="GOC"/>
</dbReference>
<feature type="compositionally biased region" description="Polar residues" evidence="1">
    <location>
        <begin position="103"/>
        <end position="113"/>
    </location>
</feature>
<dbReference type="HOGENOM" id="CLU_007884_14_0_1"/>
<dbReference type="OrthoDB" id="498204at2759"/>
<dbReference type="Proteomes" id="UP000027073">
    <property type="component" value="Unassembled WGS sequence"/>
</dbReference>
<proteinExistence type="predicted"/>
<feature type="transmembrane region" description="Helical" evidence="2">
    <location>
        <begin position="6"/>
        <end position="25"/>
    </location>
</feature>
<feature type="domain" description="FAD dependent oxidoreductase" evidence="3">
    <location>
        <begin position="8"/>
        <end position="385"/>
    </location>
</feature>